<proteinExistence type="predicted"/>
<reference evidence="2" key="2">
    <citation type="submission" date="2020-08" db="EMBL/GenBank/DDBJ databases">
        <title>The Agave Microbiome: Exploring the role of microbial communities in plant adaptations to desert environments.</title>
        <authorList>
            <person name="Partida-Martinez L.P."/>
        </authorList>
    </citation>
    <scope>NUCLEOTIDE SEQUENCE [LARGE SCALE GENOMIC DNA]</scope>
    <source>
        <strain evidence="2">AT2.8</strain>
    </source>
</reference>
<sequence length="265" mass="31065">MKRYELNATYKKSSLHKTLLDLGYTKSHVQFSPEDNEKNLSLYLAKENGFLLNKDFAELNASLEKINQGLKEFKNNGYHIHNMKIGSLENYDEYILEDYEHDKHYNDIEFKNINEVLTTEYLNKEMNEINNKNNALLNYYSTRDSIKVEEERLKALHFEFFGSPSLECTPFPESIEISELDYSECLSYTFSLYRHQTIEYFEESDIDDIFELINYVRSLPLNIDNIEISAAGDDLSLVELDRYKDKEAVRSLIQSLKKSSEASSE</sequence>
<name>A0A852TJK2_9BACI</name>
<dbReference type="AlphaFoldDB" id="A0A852TJK2"/>
<comment type="caution">
    <text evidence="1">The sequence shown here is derived from an EMBL/GenBank/DDBJ whole genome shotgun (WGS) entry which is preliminary data.</text>
</comment>
<organism evidence="1 2">
    <name type="scientific">Neobacillus niacini</name>
    <dbReference type="NCBI Taxonomy" id="86668"/>
    <lineage>
        <taxon>Bacteria</taxon>
        <taxon>Bacillati</taxon>
        <taxon>Bacillota</taxon>
        <taxon>Bacilli</taxon>
        <taxon>Bacillales</taxon>
        <taxon>Bacillaceae</taxon>
        <taxon>Neobacillus</taxon>
    </lineage>
</organism>
<dbReference type="EMBL" id="JACCBX010000017">
    <property type="protein sequence ID" value="NYE08963.1"/>
    <property type="molecule type" value="Genomic_DNA"/>
</dbReference>
<dbReference type="Proteomes" id="UP000548423">
    <property type="component" value="Unassembled WGS sequence"/>
</dbReference>
<reference evidence="2" key="1">
    <citation type="submission" date="2020-07" db="EMBL/GenBank/DDBJ databases">
        <authorList>
            <person name="Partida-Martinez L."/>
            <person name="Huntemann M."/>
            <person name="Clum A."/>
            <person name="Wang J."/>
            <person name="Palaniappan K."/>
            <person name="Ritter S."/>
            <person name="Chen I.-M."/>
            <person name="Stamatis D."/>
            <person name="Reddy T."/>
            <person name="O'Malley R."/>
            <person name="Daum C."/>
            <person name="Shapiro N."/>
            <person name="Ivanova N."/>
            <person name="Kyrpides N."/>
            <person name="Woyke T."/>
        </authorList>
    </citation>
    <scope>NUCLEOTIDE SEQUENCE [LARGE SCALE GENOMIC DNA]</scope>
    <source>
        <strain evidence="2">AT2.8</strain>
    </source>
</reference>
<evidence type="ECO:0000313" key="2">
    <source>
        <dbReference type="Proteomes" id="UP000548423"/>
    </source>
</evidence>
<gene>
    <name evidence="1" type="ORF">F4694_005820</name>
</gene>
<protein>
    <submittedName>
        <fullName evidence="1">Uncharacterized protein</fullName>
    </submittedName>
</protein>
<evidence type="ECO:0000313" key="1">
    <source>
        <dbReference type="EMBL" id="NYE08963.1"/>
    </source>
</evidence>
<accession>A0A852TJK2</accession>